<dbReference type="EMBL" id="WNWS01000118">
    <property type="protein sequence ID" value="KAE9979436.1"/>
    <property type="molecule type" value="Genomic_DNA"/>
</dbReference>
<feature type="transmembrane region" description="Helical" evidence="1">
    <location>
        <begin position="98"/>
        <end position="119"/>
    </location>
</feature>
<keyword evidence="1" id="KW-0812">Transmembrane</keyword>
<evidence type="ECO:0000256" key="1">
    <source>
        <dbReference type="SAM" id="Phobius"/>
    </source>
</evidence>
<dbReference type="Proteomes" id="UP000447873">
    <property type="component" value="Unassembled WGS sequence"/>
</dbReference>
<feature type="transmembrane region" description="Helical" evidence="1">
    <location>
        <begin position="210"/>
        <end position="235"/>
    </location>
</feature>
<gene>
    <name evidence="2" type="ORF">EG328_000848</name>
</gene>
<evidence type="ECO:0000313" key="3">
    <source>
        <dbReference type="Proteomes" id="UP000447873"/>
    </source>
</evidence>
<protein>
    <submittedName>
        <fullName evidence="2">Uncharacterized protein</fullName>
    </submittedName>
</protein>
<keyword evidence="1" id="KW-0472">Membrane</keyword>
<organism evidence="2 3">
    <name type="scientific">Venturia inaequalis</name>
    <name type="common">Apple scab fungus</name>
    <dbReference type="NCBI Taxonomy" id="5025"/>
    <lineage>
        <taxon>Eukaryota</taxon>
        <taxon>Fungi</taxon>
        <taxon>Dikarya</taxon>
        <taxon>Ascomycota</taxon>
        <taxon>Pezizomycotina</taxon>
        <taxon>Dothideomycetes</taxon>
        <taxon>Pleosporomycetidae</taxon>
        <taxon>Venturiales</taxon>
        <taxon>Venturiaceae</taxon>
        <taxon>Venturia</taxon>
    </lineage>
</organism>
<dbReference type="AlphaFoldDB" id="A0A8H3Z4H7"/>
<name>A0A8H3Z4H7_VENIN</name>
<keyword evidence="1" id="KW-1133">Transmembrane helix</keyword>
<proteinExistence type="predicted"/>
<comment type="caution">
    <text evidence="2">The sequence shown here is derived from an EMBL/GenBank/DDBJ whole genome shotgun (WGS) entry which is preliminary data.</text>
</comment>
<evidence type="ECO:0000313" key="2">
    <source>
        <dbReference type="EMBL" id="KAE9979436.1"/>
    </source>
</evidence>
<reference evidence="2 3" key="1">
    <citation type="submission" date="2018-12" db="EMBL/GenBank/DDBJ databases">
        <title>Venturia inaequalis Genome Resource.</title>
        <authorList>
            <person name="Lichtner F.J."/>
        </authorList>
    </citation>
    <scope>NUCLEOTIDE SEQUENCE [LARGE SCALE GENOMIC DNA]</scope>
    <source>
        <strain evidence="2 3">120213</strain>
    </source>
</reference>
<accession>A0A8H3Z4H7</accession>
<sequence>MEPTTTTPNPQKQAFKSLTPIITTIPSPSPSFSPPQPPPSNHLTHLTTALTTLTTALALAILATTTHAYSTYRIQTNANNPWWLPIWPGHFSTAGTRATIGASAGIVFLNVVFVVVRVWPGLKINPTRPHPRPILTTLPTLLTPLTSLLLALSSIILTHLLNTRPGNSDTIQTWTCKFATARPSTPMLLGNTRGEMSNEKFALLCAESRFGMWGMVGVVGLQVVMGGVAVGEWVIGRRAGKGRGVEMEMGVIEADRKTEFSF</sequence>
<feature type="transmembrane region" description="Helical" evidence="1">
    <location>
        <begin position="140"/>
        <end position="161"/>
    </location>
</feature>